<gene>
    <name evidence="8" type="ORF">NSU_4789</name>
</gene>
<comment type="caution">
    <text evidence="8">The sequence shown here is derived from an EMBL/GenBank/DDBJ whole genome shotgun (WGS) entry which is preliminary data.</text>
</comment>
<dbReference type="Gene3D" id="3.40.30.10">
    <property type="entry name" value="Glutaredoxin"/>
    <property type="match status" value="1"/>
</dbReference>
<keyword evidence="9" id="KW-1185">Reference proteome</keyword>
<accession>G6EKB8</accession>
<dbReference type="Proteomes" id="UP000004030">
    <property type="component" value="Unassembled WGS sequence"/>
</dbReference>
<dbReference type="InterPro" id="IPR036249">
    <property type="entry name" value="Thioredoxin-like_sf"/>
</dbReference>
<dbReference type="RefSeq" id="WP_007015696.1">
    <property type="nucleotide sequence ID" value="NZ_AGFM01000092.1"/>
</dbReference>
<dbReference type="eggNOG" id="COG1651">
    <property type="taxonomic scope" value="Bacteria"/>
</dbReference>
<proteinExistence type="inferred from homology"/>
<keyword evidence="5" id="KW-1015">Disulfide bond</keyword>
<evidence type="ECO:0000256" key="3">
    <source>
        <dbReference type="ARBA" id="ARBA00022729"/>
    </source>
</evidence>
<dbReference type="Pfam" id="PF13462">
    <property type="entry name" value="Thioredoxin_4"/>
    <property type="match status" value="1"/>
</dbReference>
<reference evidence="8 9" key="1">
    <citation type="journal article" date="2012" name="J. Bacteriol.">
        <title>Genome sequence of benzo(a)pyrene-degrading bacterium Novosphingobium pentaromativorans US6-1.</title>
        <authorList>
            <person name="Luo Y.R."/>
            <person name="Kang S.G."/>
            <person name="Kim S.J."/>
            <person name="Kim M.R."/>
            <person name="Li N."/>
            <person name="Lee J.H."/>
            <person name="Kwon K.K."/>
        </authorList>
    </citation>
    <scope>NUCLEOTIDE SEQUENCE [LARGE SCALE GENOMIC DNA]</scope>
    <source>
        <strain evidence="8 9">US6-1</strain>
    </source>
</reference>
<dbReference type="PANTHER" id="PTHR13887:SF14">
    <property type="entry name" value="DISULFIDE BOND FORMATION PROTEIN D"/>
    <property type="match status" value="1"/>
</dbReference>
<dbReference type="PATRIC" id="fig|1088721.3.peg.4702"/>
<keyword evidence="3" id="KW-0732">Signal</keyword>
<keyword evidence="4" id="KW-0560">Oxidoreductase</keyword>
<sequence>MSKRFAVVAVAILAIVGFGVSAFYYNRSAEVREAQVPAPASVSDILIRAHAPVLGAENGRVTIVEFFDPSCEACRAMYPVVKQIMAEHPNDVRLVLRYAPLHQGSEEAIKILEGAREQGIFVPVLEAVLASQPEWHDDARAERAWAAASSVGLNVERARQTTASPEFTKNLNQDVADLSAIGVKGTPTFYVNGKVLSNIGAEQLSALVKSEVAATR</sequence>
<evidence type="ECO:0000313" key="9">
    <source>
        <dbReference type="Proteomes" id="UP000004030"/>
    </source>
</evidence>
<evidence type="ECO:0000256" key="5">
    <source>
        <dbReference type="ARBA" id="ARBA00023157"/>
    </source>
</evidence>
<dbReference type="KEGG" id="npn:JI59_23305"/>
<dbReference type="InterPro" id="IPR012336">
    <property type="entry name" value="Thioredoxin-like_fold"/>
</dbReference>
<dbReference type="PANTHER" id="PTHR13887">
    <property type="entry name" value="GLUTATHIONE S-TRANSFERASE KAPPA"/>
    <property type="match status" value="1"/>
</dbReference>
<dbReference type="EMBL" id="AGFM01000092">
    <property type="protein sequence ID" value="EHJ58259.1"/>
    <property type="molecule type" value="Genomic_DNA"/>
</dbReference>
<dbReference type="SUPFAM" id="SSF52833">
    <property type="entry name" value="Thioredoxin-like"/>
    <property type="match status" value="1"/>
</dbReference>
<dbReference type="InterPro" id="IPR013766">
    <property type="entry name" value="Thioredoxin_domain"/>
</dbReference>
<evidence type="ECO:0000256" key="2">
    <source>
        <dbReference type="ARBA" id="ARBA00005791"/>
    </source>
</evidence>
<evidence type="ECO:0000256" key="6">
    <source>
        <dbReference type="ARBA" id="ARBA00023284"/>
    </source>
</evidence>
<feature type="domain" description="Thioredoxin" evidence="7">
    <location>
        <begin position="14"/>
        <end position="213"/>
    </location>
</feature>
<organism evidence="8 9">
    <name type="scientific">Novosphingobium pentaromativorans US6-1</name>
    <dbReference type="NCBI Taxonomy" id="1088721"/>
    <lineage>
        <taxon>Bacteria</taxon>
        <taxon>Pseudomonadati</taxon>
        <taxon>Pseudomonadota</taxon>
        <taxon>Alphaproteobacteria</taxon>
        <taxon>Sphingomonadales</taxon>
        <taxon>Sphingomonadaceae</taxon>
        <taxon>Novosphingobium</taxon>
    </lineage>
</organism>
<dbReference type="AlphaFoldDB" id="G6EKB8"/>
<evidence type="ECO:0000313" key="8">
    <source>
        <dbReference type="EMBL" id="EHJ58259.1"/>
    </source>
</evidence>
<name>G6EKB8_9SPHN</name>
<protein>
    <submittedName>
        <fullName evidence="8">Outer membrane protein</fullName>
    </submittedName>
</protein>
<comment type="function">
    <text evidence="1">May be required for disulfide bond formation in some proteins.</text>
</comment>
<keyword evidence="6" id="KW-0676">Redox-active center</keyword>
<evidence type="ECO:0000256" key="4">
    <source>
        <dbReference type="ARBA" id="ARBA00023002"/>
    </source>
</evidence>
<dbReference type="GO" id="GO:0016491">
    <property type="term" value="F:oxidoreductase activity"/>
    <property type="evidence" value="ECO:0007669"/>
    <property type="project" value="UniProtKB-KW"/>
</dbReference>
<evidence type="ECO:0000256" key="1">
    <source>
        <dbReference type="ARBA" id="ARBA00003565"/>
    </source>
</evidence>
<dbReference type="OrthoDB" id="462848at2"/>
<evidence type="ECO:0000259" key="7">
    <source>
        <dbReference type="PROSITE" id="PS51352"/>
    </source>
</evidence>
<dbReference type="PROSITE" id="PS51352">
    <property type="entry name" value="THIOREDOXIN_2"/>
    <property type="match status" value="1"/>
</dbReference>
<comment type="similarity">
    <text evidence="2">Belongs to the thioredoxin family. DsbA subfamily.</text>
</comment>